<keyword evidence="4" id="KW-1185">Reference proteome</keyword>
<evidence type="ECO:0000313" key="4">
    <source>
        <dbReference type="Proteomes" id="UP001521116"/>
    </source>
</evidence>
<accession>A0ABR3SJW4</accession>
<evidence type="ECO:0000313" key="3">
    <source>
        <dbReference type="EMBL" id="KAL1622279.1"/>
    </source>
</evidence>
<dbReference type="InterPro" id="IPR057684">
    <property type="entry name" value="DUF7924"/>
</dbReference>
<dbReference type="EMBL" id="JAJVDC020000137">
    <property type="protein sequence ID" value="KAL1622279.1"/>
    <property type="molecule type" value="Genomic_DNA"/>
</dbReference>
<evidence type="ECO:0000259" key="2">
    <source>
        <dbReference type="Pfam" id="PF25545"/>
    </source>
</evidence>
<feature type="region of interest" description="Disordered" evidence="1">
    <location>
        <begin position="1"/>
        <end position="48"/>
    </location>
</feature>
<comment type="caution">
    <text evidence="3">The sequence shown here is derived from an EMBL/GenBank/DDBJ whole genome shotgun (WGS) entry which is preliminary data.</text>
</comment>
<dbReference type="PANTHER" id="PTHR42470">
    <property type="entry name" value="VAST DOMAIN-CONTAINING PROTEIN"/>
    <property type="match status" value="1"/>
</dbReference>
<feature type="compositionally biased region" description="Basic and acidic residues" evidence="1">
    <location>
        <begin position="11"/>
        <end position="23"/>
    </location>
</feature>
<reference evidence="3 4" key="1">
    <citation type="submission" date="2024-02" db="EMBL/GenBank/DDBJ databases">
        <title>De novo assembly and annotation of 12 fungi associated with fruit tree decline syndrome in Ontario, Canada.</title>
        <authorList>
            <person name="Sulman M."/>
            <person name="Ellouze W."/>
            <person name="Ilyukhin E."/>
        </authorList>
    </citation>
    <scope>NUCLEOTIDE SEQUENCE [LARGE SCALE GENOMIC DNA]</scope>
    <source>
        <strain evidence="3 4">M1-105</strain>
    </source>
</reference>
<dbReference type="Pfam" id="PF25545">
    <property type="entry name" value="DUF7924"/>
    <property type="match status" value="1"/>
</dbReference>
<dbReference type="Proteomes" id="UP001521116">
    <property type="component" value="Unassembled WGS sequence"/>
</dbReference>
<feature type="compositionally biased region" description="Polar residues" evidence="1">
    <location>
        <begin position="24"/>
        <end position="36"/>
    </location>
</feature>
<organism evidence="3 4">
    <name type="scientific">Neofusicoccum ribis</name>
    <dbReference type="NCBI Taxonomy" id="45134"/>
    <lineage>
        <taxon>Eukaryota</taxon>
        <taxon>Fungi</taxon>
        <taxon>Dikarya</taxon>
        <taxon>Ascomycota</taxon>
        <taxon>Pezizomycotina</taxon>
        <taxon>Dothideomycetes</taxon>
        <taxon>Dothideomycetes incertae sedis</taxon>
        <taxon>Botryosphaeriales</taxon>
        <taxon>Botryosphaeriaceae</taxon>
        <taxon>Neofusicoccum</taxon>
    </lineage>
</organism>
<dbReference type="PANTHER" id="PTHR42470:SF2">
    <property type="match status" value="1"/>
</dbReference>
<gene>
    <name evidence="3" type="ORF">SLS56_008812</name>
</gene>
<sequence>MARPPIQPAQKPEHNNSVLRKEVLQSSTDRSQTGASENDGITRGTSASNLTRKENGIYGSKTYRTMLERGDGYVRLFMYESRVFTARRGPTHGLSEDSEKWLEKLKEKKRESPSDSQFQPRVLRARLLRLQGKNEMAVIRALQNLVCPEAEDLAVLHLDDDGLAENYDLFADFWNEQWAKQPQVLPGFGTPKPNYCVGFSLSAFTEEQRRKLDILSSEKTVLMPARFMYFPFLTCEVKSWQQSLDLADNQNAHNIYVAVQAMVELFRMAKRENSVNGQILAFSVSYNHSQVAWYAYYPVIEGEKTDIYRRPLFKVFLSPDDDPNSWKSWHLARNLYELWAPDLYSRLCKAIDAVELDVQLLDLAVAI</sequence>
<evidence type="ECO:0000256" key="1">
    <source>
        <dbReference type="SAM" id="MobiDB-lite"/>
    </source>
</evidence>
<feature type="domain" description="DUF7924" evidence="2">
    <location>
        <begin position="127"/>
        <end position="351"/>
    </location>
</feature>
<name>A0ABR3SJW4_9PEZI</name>
<protein>
    <recommendedName>
        <fullName evidence="2">DUF7924 domain-containing protein</fullName>
    </recommendedName>
</protein>
<proteinExistence type="predicted"/>